<reference evidence="4 5" key="1">
    <citation type="submission" date="2020-02" db="EMBL/GenBank/DDBJ databases">
        <authorList>
            <person name="Ferguson B K."/>
        </authorList>
    </citation>
    <scope>NUCLEOTIDE SEQUENCE [LARGE SCALE GENOMIC DNA]</scope>
</reference>
<evidence type="ECO:0000313" key="4">
    <source>
        <dbReference type="EMBL" id="CAB0031308.1"/>
    </source>
</evidence>
<dbReference type="Pfam" id="PF00078">
    <property type="entry name" value="RVT_1"/>
    <property type="match status" value="1"/>
</dbReference>
<evidence type="ECO:0000256" key="1">
    <source>
        <dbReference type="PROSITE-ProRule" id="PRU00047"/>
    </source>
</evidence>
<dbReference type="SMART" id="SM00343">
    <property type="entry name" value="ZnF_C2HC"/>
    <property type="match status" value="2"/>
</dbReference>
<dbReference type="InterPro" id="IPR036691">
    <property type="entry name" value="Endo/exonu/phosph_ase_sf"/>
</dbReference>
<dbReference type="Pfam" id="PF12972">
    <property type="entry name" value="NAGLU_C"/>
    <property type="match status" value="1"/>
</dbReference>
<name>A0A6H5HZV5_9HYME</name>
<dbReference type="InterPro" id="IPR024733">
    <property type="entry name" value="NAGLU_tim-barrel"/>
</dbReference>
<dbReference type="GO" id="GO:0008270">
    <property type="term" value="F:zinc ion binding"/>
    <property type="evidence" value="ECO:0007669"/>
    <property type="project" value="UniProtKB-KW"/>
</dbReference>
<dbReference type="InterPro" id="IPR000477">
    <property type="entry name" value="RT_dom"/>
</dbReference>
<dbReference type="GO" id="GO:0003676">
    <property type="term" value="F:nucleic acid binding"/>
    <property type="evidence" value="ECO:0007669"/>
    <property type="project" value="InterPro"/>
</dbReference>
<keyword evidence="1" id="KW-0479">Metal-binding</keyword>
<dbReference type="EMBL" id="CADCXV010000639">
    <property type="protein sequence ID" value="CAB0031308.1"/>
    <property type="molecule type" value="Genomic_DNA"/>
</dbReference>
<gene>
    <name evidence="4" type="ORF">TBRA_LOCUS3285</name>
</gene>
<dbReference type="SUPFAM" id="SSF57756">
    <property type="entry name" value="Retrovirus zinc finger-like domains"/>
    <property type="match status" value="1"/>
</dbReference>
<keyword evidence="1" id="KW-0863">Zinc-finger</keyword>
<dbReference type="InterPro" id="IPR036875">
    <property type="entry name" value="Znf_CCHC_sf"/>
</dbReference>
<dbReference type="InterPro" id="IPR007781">
    <property type="entry name" value="NAGLU"/>
</dbReference>
<proteinExistence type="predicted"/>
<dbReference type="PANTHER" id="PTHR12872:SF1">
    <property type="entry name" value="ALPHA-N-ACETYLGLUCOSAMINIDASE"/>
    <property type="match status" value="1"/>
</dbReference>
<dbReference type="GO" id="GO:0071897">
    <property type="term" value="P:DNA biosynthetic process"/>
    <property type="evidence" value="ECO:0007669"/>
    <property type="project" value="UniProtKB-ARBA"/>
</dbReference>
<dbReference type="Pfam" id="PF05089">
    <property type="entry name" value="NAGLU"/>
    <property type="match status" value="1"/>
</dbReference>
<dbReference type="PROSITE" id="PS50878">
    <property type="entry name" value="RT_POL"/>
    <property type="match status" value="1"/>
</dbReference>
<dbReference type="Gene3D" id="3.60.10.10">
    <property type="entry name" value="Endonuclease/exonuclease/phosphatase"/>
    <property type="match status" value="1"/>
</dbReference>
<dbReference type="OrthoDB" id="64736at2759"/>
<protein>
    <recommendedName>
        <fullName evidence="6">Reverse transcriptase domain-containing protein</fullName>
    </recommendedName>
</protein>
<feature type="domain" description="Reverse transcriptase" evidence="3">
    <location>
        <begin position="1136"/>
        <end position="1403"/>
    </location>
</feature>
<dbReference type="SUPFAM" id="SSF56219">
    <property type="entry name" value="DNase I-like"/>
    <property type="match status" value="1"/>
</dbReference>
<dbReference type="Gene3D" id="4.10.60.10">
    <property type="entry name" value="Zinc finger, CCHC-type"/>
    <property type="match status" value="1"/>
</dbReference>
<dbReference type="Pfam" id="PF00098">
    <property type="entry name" value="zf-CCHC"/>
    <property type="match status" value="1"/>
</dbReference>
<keyword evidence="1" id="KW-0862">Zinc</keyword>
<dbReference type="InterPro" id="IPR043502">
    <property type="entry name" value="DNA/RNA_pol_sf"/>
</dbReference>
<keyword evidence="5" id="KW-1185">Reference proteome</keyword>
<evidence type="ECO:0000259" key="3">
    <source>
        <dbReference type="PROSITE" id="PS50878"/>
    </source>
</evidence>
<feature type="domain" description="CCHC-type" evidence="2">
    <location>
        <begin position="741"/>
        <end position="756"/>
    </location>
</feature>
<evidence type="ECO:0000259" key="2">
    <source>
        <dbReference type="PROSITE" id="PS50158"/>
    </source>
</evidence>
<evidence type="ECO:0000313" key="5">
    <source>
        <dbReference type="Proteomes" id="UP000479190"/>
    </source>
</evidence>
<accession>A0A6H5HZV5</accession>
<sequence length="1807" mass="205278">MENSTMIGTGLTPEGINQNYVIYEFMLETAYRKEPANLYQWFADYAERRYGRVDDIVRISWQGLGLGIYNYSNVINIRGHYVITKRPSLNIKTWYWYDLREFLLIWENFVLFTNATDVNDLYRHDLVDITRQSLQITADFIYGDIVKAFEAKNVTKLAEHSSRLLELLDDLEEILASSPDFLLGRWLDEARKAAPDAYMRANHEFNARNQITLWGPNGEIVDYANKQWSGVVADYFRPRWAVFLEELLRALRTGDKFSAQKVKRLIFREVEMPFSYSTKEYPTQPIVEGDCGGPNPLIRLTSHFVKDHGLKEEGVREECGPSNNQFVDVNEEHYAHAFLDEPAAMHPQTFRMESLLQEIQDLDKQPENLTQPPKNTSQDPTWANQYLESGSNFQAAAKGASGERAPTRVMSDTIWSTLRLVCSLMHKYDALKAIEDSFLTHYYWRQLIYISSEYKLWSVWNCYPHGRFHCLGCFINNQNIKMLFRMPIPLSSHQQLSSLPVVTVTKNVKIFLSTVILKKNVKDALILCQKMYHQKRIRPYNIWLIKMSPRIAIPRKVCIPFIVKLNNCSKDKLFKTNTHKNDDNEDDSDNGASSMLQCTNICDEAMEIEEIRSIEDTDKVHDQYIIREPCDSVSVSSDSVLARQGAWHCGYSQCSASHVHDRDQGLGRVATKEEVTAALDALLGVPVSKRDPVKSLRKAYAGTQVAVVALPDDLAATALKLGHVRIGWVNCRIRAREEAARCYRCWSPGHVAARCKGPDRTELCYRCGQKGHQAKDCKGQPSSTSITARLPRTCFAMPSASCASTWPSCVSNTRTLLHPTHGSPMPTAKQLSGCMEEFRCRSAQREYIPTSRGPESAEFFFFSVYAPPRLSEREFSALLANITEEARAAGGPLLLRGTSTHGRRSGGCRETRPRASILLDSLALLDAVLLNTPGSSIVDLTFVCETLTPRVLSWTVSELYTHSDHQAIVFEIEDDGASSGPSTRRSYRWNARTLDVDRFSAVVSGATVAPGTAEDMASSLMSVITGVCDASMSKANPRRRREPVYWWTAEIADLRRSCQRARRLFQRSRGRHDEETHSANYASARRLLRVAIKTSKRRCWRQLCDEVDNDVWGKPYKRSRSLLAARPDIFLRVYTTCLETGVFPYSWKRQRLVLLPKPGKPPDEPSSYRPLCMLDTAGKILERIICDRLEAFTERPGGLSERQYGFRKGRSTIDAIDDVISTAREAIAGKRWYRGTKKYCAVVTLDVRNAFNSARWDNILAALRRLLVPDYLLRIIASYFSARVLDFTTDEGLESYEVTAGVPQGSVLGPILWNVMYDAILRLNFDGDVRIVGFADDIAVVAVAKHLWQIEHNLNAAILQATTAYARPPSIRYLGLHIDAKLKFDHHLRTVSAKAAGVIGALAKIMPNSGGPRSSRRKLYAHVVDSILLYGAPVWSTAALKRAFMKQAESAHRRACLRVIGGRPHVAYEATYVPCRHTTAGPSRADERARLYGRRREDAKDEERLATLSKWQEAWDRSKKARWTHRLIPNIRKTNLVRQQYVPRSEEPRNRVSQDSPPGRVFAAQICSNSGKYGLDSPPRSRRERLTTWHKFTSMARFSVAHKSHILAPLRSHHTCIRSCANLTSRYQKVRLMHRKREHKFEESWTEVKSTTICASWKKILPITLPDNVTPEHEYEEPVQAIINLAREVGGDGFQDLGQPEILEELLSVNTNLSAEEAEALAEPPLEEEHLDDEIVSEDPFGGPVILEIINLLKSAIETAMQRDPIVVRSLHFKHNCEKAVEVYEDLYKDALRRSKQSRLTDFFKTI</sequence>
<dbReference type="SUPFAM" id="SSF56672">
    <property type="entry name" value="DNA/RNA polymerases"/>
    <property type="match status" value="1"/>
</dbReference>
<feature type="domain" description="CCHC-type" evidence="2">
    <location>
        <begin position="764"/>
        <end position="778"/>
    </location>
</feature>
<dbReference type="InterPro" id="IPR024732">
    <property type="entry name" value="NAGLU_C"/>
</dbReference>
<dbReference type="PANTHER" id="PTHR12872">
    <property type="entry name" value="ALPHA-N-ACETYLGLUCOSAMINIDASE"/>
    <property type="match status" value="1"/>
</dbReference>
<dbReference type="Proteomes" id="UP000479190">
    <property type="component" value="Unassembled WGS sequence"/>
</dbReference>
<dbReference type="Gene3D" id="1.20.120.670">
    <property type="entry name" value="N-acetyl-b-d-glucoasminidase"/>
    <property type="match status" value="1"/>
</dbReference>
<dbReference type="CDD" id="cd01650">
    <property type="entry name" value="RT_nLTR_like"/>
    <property type="match status" value="1"/>
</dbReference>
<dbReference type="PROSITE" id="PS50158">
    <property type="entry name" value="ZF_CCHC"/>
    <property type="match status" value="2"/>
</dbReference>
<dbReference type="InterPro" id="IPR001878">
    <property type="entry name" value="Znf_CCHC"/>
</dbReference>
<organism evidence="4 5">
    <name type="scientific">Trichogramma brassicae</name>
    <dbReference type="NCBI Taxonomy" id="86971"/>
    <lineage>
        <taxon>Eukaryota</taxon>
        <taxon>Metazoa</taxon>
        <taxon>Ecdysozoa</taxon>
        <taxon>Arthropoda</taxon>
        <taxon>Hexapoda</taxon>
        <taxon>Insecta</taxon>
        <taxon>Pterygota</taxon>
        <taxon>Neoptera</taxon>
        <taxon>Endopterygota</taxon>
        <taxon>Hymenoptera</taxon>
        <taxon>Apocrita</taxon>
        <taxon>Proctotrupomorpha</taxon>
        <taxon>Chalcidoidea</taxon>
        <taxon>Trichogrammatidae</taxon>
        <taxon>Trichogramma</taxon>
    </lineage>
</organism>
<evidence type="ECO:0008006" key="6">
    <source>
        <dbReference type="Google" id="ProtNLM"/>
    </source>
</evidence>
<dbReference type="Gene3D" id="3.20.20.80">
    <property type="entry name" value="Glycosidases"/>
    <property type="match status" value="1"/>
</dbReference>